<evidence type="ECO:0000256" key="2">
    <source>
        <dbReference type="ARBA" id="ARBA00023315"/>
    </source>
</evidence>
<dbReference type="GO" id="GO:0016747">
    <property type="term" value="F:acyltransferase activity, transferring groups other than amino-acyl groups"/>
    <property type="evidence" value="ECO:0007669"/>
    <property type="project" value="InterPro"/>
</dbReference>
<protein>
    <submittedName>
        <fullName evidence="4">GNAT family N-acetyltransferase</fullName>
    </submittedName>
</protein>
<gene>
    <name evidence="4" type="ORF">G5B40_04300</name>
</gene>
<dbReference type="EMBL" id="CP049056">
    <property type="protein sequence ID" value="QIE54730.1"/>
    <property type="molecule type" value="Genomic_DNA"/>
</dbReference>
<dbReference type="PANTHER" id="PTHR43877">
    <property type="entry name" value="AMINOALKYLPHOSPHONATE N-ACETYLTRANSFERASE-RELATED-RELATED"/>
    <property type="match status" value="1"/>
</dbReference>
<dbReference type="CDD" id="cd04301">
    <property type="entry name" value="NAT_SF"/>
    <property type="match status" value="1"/>
</dbReference>
<name>A0A7L5BST2_9RHOB</name>
<dbReference type="Pfam" id="PF00583">
    <property type="entry name" value="Acetyltransf_1"/>
    <property type="match status" value="1"/>
</dbReference>
<dbReference type="PROSITE" id="PS51186">
    <property type="entry name" value="GNAT"/>
    <property type="match status" value="1"/>
</dbReference>
<dbReference type="PANTHER" id="PTHR43877:SF1">
    <property type="entry name" value="ACETYLTRANSFERASE"/>
    <property type="match status" value="1"/>
</dbReference>
<evidence type="ECO:0000259" key="3">
    <source>
        <dbReference type="PROSITE" id="PS51186"/>
    </source>
</evidence>
<dbReference type="RefSeq" id="WP_165095462.1">
    <property type="nucleotide sequence ID" value="NZ_CP049056.1"/>
</dbReference>
<proteinExistence type="predicted"/>
<keyword evidence="5" id="KW-1185">Reference proteome</keyword>
<accession>A0A7L5BST2</accession>
<dbReference type="Gene3D" id="3.40.630.30">
    <property type="match status" value="1"/>
</dbReference>
<keyword evidence="1 4" id="KW-0808">Transferase</keyword>
<evidence type="ECO:0000313" key="5">
    <source>
        <dbReference type="Proteomes" id="UP000503336"/>
    </source>
</evidence>
<dbReference type="AlphaFoldDB" id="A0A7L5BST2"/>
<dbReference type="InterPro" id="IPR016181">
    <property type="entry name" value="Acyl_CoA_acyltransferase"/>
</dbReference>
<sequence length="164" mass="17785">MTPTLRRAGPEEDWTTIHRFVLKAFQHMDGRIDPPSSIHRWTPGLFAAEAGAGAAFLAFADGRLIGCLFARPERNALYLGKVAVAAEWRGHGLARALVGAAEAEARARGMNALVLQTRIELRETHAAFAALGFARIAMTRHPGFDRPTSIIMSKSLAGQGRRAV</sequence>
<dbReference type="InterPro" id="IPR000182">
    <property type="entry name" value="GNAT_dom"/>
</dbReference>
<evidence type="ECO:0000313" key="4">
    <source>
        <dbReference type="EMBL" id="QIE54730.1"/>
    </source>
</evidence>
<dbReference type="InterPro" id="IPR050832">
    <property type="entry name" value="Bact_Acetyltransf"/>
</dbReference>
<feature type="domain" description="N-acetyltransferase" evidence="3">
    <location>
        <begin position="3"/>
        <end position="157"/>
    </location>
</feature>
<dbReference type="KEGG" id="hdh:G5B40_04300"/>
<evidence type="ECO:0000256" key="1">
    <source>
        <dbReference type="ARBA" id="ARBA00022679"/>
    </source>
</evidence>
<dbReference type="Proteomes" id="UP000503336">
    <property type="component" value="Chromosome"/>
</dbReference>
<reference evidence="4 5" key="1">
    <citation type="submission" date="2020-02" db="EMBL/GenBank/DDBJ databases">
        <title>complete genome sequence of Rhodobacteraceae bacterium.</title>
        <authorList>
            <person name="Park J."/>
            <person name="Kim Y.-S."/>
            <person name="Kim K.-H."/>
        </authorList>
    </citation>
    <scope>NUCLEOTIDE SEQUENCE [LARGE SCALE GENOMIC DNA]</scope>
    <source>
        <strain evidence="4 5">RR4-56</strain>
    </source>
</reference>
<organism evidence="4 5">
    <name type="scientific">Pikeienuella piscinae</name>
    <dbReference type="NCBI Taxonomy" id="2748098"/>
    <lineage>
        <taxon>Bacteria</taxon>
        <taxon>Pseudomonadati</taxon>
        <taxon>Pseudomonadota</taxon>
        <taxon>Alphaproteobacteria</taxon>
        <taxon>Rhodobacterales</taxon>
        <taxon>Paracoccaceae</taxon>
        <taxon>Pikeienuella</taxon>
    </lineage>
</organism>
<dbReference type="SUPFAM" id="SSF55729">
    <property type="entry name" value="Acyl-CoA N-acyltransferases (Nat)"/>
    <property type="match status" value="1"/>
</dbReference>
<keyword evidence="2" id="KW-0012">Acyltransferase</keyword>